<comment type="caution">
    <text evidence="2">The sequence shown here is derived from an EMBL/GenBank/DDBJ whole genome shotgun (WGS) entry which is preliminary data.</text>
</comment>
<proteinExistence type="predicted"/>
<evidence type="ECO:0000313" key="2">
    <source>
        <dbReference type="EMBL" id="MFD0900475.1"/>
    </source>
</evidence>
<evidence type="ECO:0000313" key="3">
    <source>
        <dbReference type="Proteomes" id="UP001596972"/>
    </source>
</evidence>
<dbReference type="Gene3D" id="3.10.450.50">
    <property type="match status" value="1"/>
</dbReference>
<dbReference type="InterPro" id="IPR032710">
    <property type="entry name" value="NTF2-like_dom_sf"/>
</dbReference>
<dbReference type="InterPro" id="IPR037401">
    <property type="entry name" value="SnoaL-like"/>
</dbReference>
<dbReference type="SUPFAM" id="SSF54427">
    <property type="entry name" value="NTF2-like"/>
    <property type="match status" value="1"/>
</dbReference>
<dbReference type="EMBL" id="JBHTJA010000011">
    <property type="protein sequence ID" value="MFD0900475.1"/>
    <property type="molecule type" value="Genomic_DNA"/>
</dbReference>
<dbReference type="CDD" id="cd00531">
    <property type="entry name" value="NTF2_like"/>
    <property type="match status" value="1"/>
</dbReference>
<feature type="domain" description="SnoaL-like" evidence="1">
    <location>
        <begin position="17"/>
        <end position="139"/>
    </location>
</feature>
<protein>
    <submittedName>
        <fullName evidence="2">Nuclear transport factor 2 family protein</fullName>
    </submittedName>
</protein>
<keyword evidence="3" id="KW-1185">Reference proteome</keyword>
<organism evidence="2 3">
    <name type="scientific">Actinomadura sediminis</name>
    <dbReference type="NCBI Taxonomy" id="1038904"/>
    <lineage>
        <taxon>Bacteria</taxon>
        <taxon>Bacillati</taxon>
        <taxon>Actinomycetota</taxon>
        <taxon>Actinomycetes</taxon>
        <taxon>Streptosporangiales</taxon>
        <taxon>Thermomonosporaceae</taxon>
        <taxon>Actinomadura</taxon>
    </lineage>
</organism>
<dbReference type="RefSeq" id="WP_378297478.1">
    <property type="nucleotide sequence ID" value="NZ_JBHTJA010000011.1"/>
</dbReference>
<evidence type="ECO:0000259" key="1">
    <source>
        <dbReference type="Pfam" id="PF13577"/>
    </source>
</evidence>
<dbReference type="Pfam" id="PF13577">
    <property type="entry name" value="SnoaL_4"/>
    <property type="match status" value="1"/>
</dbReference>
<name>A0ABW3EL54_9ACTN</name>
<gene>
    <name evidence="2" type="ORF">ACFQ11_08750</name>
</gene>
<accession>A0ABW3EL54</accession>
<sequence>MSDTSTMEKIARRYVVRSQIEQFYAEQMALLDEGDAGSWVNTFVDDGVFVPPGGAPEVKGRSALLAGTEATVARLAEAGTVRRHVLTNLNLVALVEGGAQVTAYVLIVDSAAGESRITTSTVMRDQLVSDGRRWYVARRAVSRDDLDASSPSEAE</sequence>
<dbReference type="Proteomes" id="UP001596972">
    <property type="component" value="Unassembled WGS sequence"/>
</dbReference>
<reference evidence="3" key="1">
    <citation type="journal article" date="2019" name="Int. J. Syst. Evol. Microbiol.">
        <title>The Global Catalogue of Microorganisms (GCM) 10K type strain sequencing project: providing services to taxonomists for standard genome sequencing and annotation.</title>
        <authorList>
            <consortium name="The Broad Institute Genomics Platform"/>
            <consortium name="The Broad Institute Genome Sequencing Center for Infectious Disease"/>
            <person name="Wu L."/>
            <person name="Ma J."/>
        </authorList>
    </citation>
    <scope>NUCLEOTIDE SEQUENCE [LARGE SCALE GENOMIC DNA]</scope>
    <source>
        <strain evidence="3">JCM 31202</strain>
    </source>
</reference>